<dbReference type="KEGG" id="bpu:BPUM_3109"/>
<reference evidence="1 2" key="2">
    <citation type="journal article" date="2013" name="Extremophiles">
        <title>An ICEBs1-like element may be associated with the extreme radiation and desiccation resistance of Bacillus pumilus SAFR-032 spores.</title>
        <authorList>
            <person name="Tirumalai M.R."/>
            <person name="Fox G.E."/>
        </authorList>
    </citation>
    <scope>NUCLEOTIDE SEQUENCE [LARGE SCALE GENOMIC DNA]</scope>
    <source>
        <strain evidence="1 2">SAFR-032</strain>
    </source>
</reference>
<protein>
    <submittedName>
        <fullName evidence="1">Uncharacterized protein</fullName>
    </submittedName>
</protein>
<dbReference type="AlphaFoldDB" id="A8FHP6"/>
<gene>
    <name evidence="1" type="ordered locus">BPUM_3109</name>
</gene>
<reference evidence="1 2" key="1">
    <citation type="journal article" date="2007" name="PLoS ONE">
        <title>Paradoxical DNA repair and peroxide resistance gene conservation in Bacillus pumilus SAFR-032.</title>
        <authorList>
            <person name="Gioia J."/>
            <person name="Yerrapragada S."/>
            <person name="Qin X."/>
            <person name="Jiang H."/>
            <person name="Igboeli O.C."/>
            <person name="Muzny D."/>
            <person name="Dugan-Rocha S."/>
            <person name="Ding Y."/>
            <person name="Hawes A."/>
            <person name="Liu W."/>
            <person name="Perez L."/>
            <person name="Kovar C."/>
            <person name="Dinh H."/>
            <person name="Lee S."/>
            <person name="Nazareth L."/>
            <person name="Blyth P."/>
            <person name="Holder M."/>
            <person name="Buhay C."/>
            <person name="Tirumalai M.R."/>
            <person name="Liu Y."/>
            <person name="Dasgupta I."/>
            <person name="Bokhetache L."/>
            <person name="Fujita M."/>
            <person name="Karouia F."/>
            <person name="Eswara Moorthy P."/>
            <person name="Siefert J."/>
            <person name="Uzman A."/>
            <person name="Buzumbo P."/>
            <person name="Verma A."/>
            <person name="Zwiya H."/>
            <person name="McWilliams B.D."/>
            <person name="Olowu A."/>
            <person name="Clinkenbeard K.D."/>
            <person name="Newcombe D."/>
            <person name="Golebiewski L."/>
            <person name="Petrosino J.F."/>
            <person name="Nicholson W.L."/>
            <person name="Fox G.E."/>
            <person name="Venkateswaran K."/>
            <person name="Highlander S.K."/>
            <person name="Weinstock G.M."/>
        </authorList>
    </citation>
    <scope>NUCLEOTIDE SEQUENCE [LARGE SCALE GENOMIC DNA]</scope>
    <source>
        <strain evidence="1 2">SAFR-032</strain>
    </source>
</reference>
<evidence type="ECO:0000313" key="1">
    <source>
        <dbReference type="EMBL" id="ABV63763.1"/>
    </source>
</evidence>
<dbReference type="Proteomes" id="UP000001355">
    <property type="component" value="Chromosome"/>
</dbReference>
<name>A8FHP6_BACP2</name>
<proteinExistence type="predicted"/>
<organism evidence="1 2">
    <name type="scientific">Bacillus pumilus (strain SAFR-032)</name>
    <dbReference type="NCBI Taxonomy" id="315750"/>
    <lineage>
        <taxon>Bacteria</taxon>
        <taxon>Bacillati</taxon>
        <taxon>Bacillota</taxon>
        <taxon>Bacilli</taxon>
        <taxon>Bacillales</taxon>
        <taxon>Bacillaceae</taxon>
        <taxon>Bacillus</taxon>
    </lineage>
</organism>
<evidence type="ECO:0000313" key="2">
    <source>
        <dbReference type="Proteomes" id="UP000001355"/>
    </source>
</evidence>
<keyword evidence="2" id="KW-1185">Reference proteome</keyword>
<dbReference type="EMBL" id="CP000813">
    <property type="protein sequence ID" value="ABV63763.1"/>
    <property type="molecule type" value="Genomic_DNA"/>
</dbReference>
<accession>A8FHP6</accession>
<sequence>MILIGKDAELRAASFSLFHQKGIRRKASF</sequence>
<reference evidence="1 2" key="3">
    <citation type="journal article" date="2013" name="PLoS ONE">
        <title>Candidate genes that may be responsible for the unusual resistances exhibited by Bacillus pumilus SAFR-032 spores.</title>
        <authorList>
            <person name="Tirumalai M.R."/>
            <person name="Rastogi R."/>
            <person name="Zamani N."/>
            <person name="O'Bryant Williams E."/>
            <person name="Allen S."/>
            <person name="Diouf F."/>
            <person name="Kwende S."/>
            <person name="Weinstock G.M."/>
            <person name="Venkateswaran K.J."/>
            <person name="Fox G.E."/>
        </authorList>
    </citation>
    <scope>NUCLEOTIDE SEQUENCE [LARGE SCALE GENOMIC DNA]</scope>
    <source>
        <strain evidence="1 2">SAFR-032</strain>
    </source>
</reference>
<dbReference type="STRING" id="315750.BPUM_3109"/>
<dbReference type="HOGENOM" id="CLU_3408700_0_0_9"/>